<dbReference type="InterPro" id="IPR002347">
    <property type="entry name" value="SDR_fam"/>
</dbReference>
<dbReference type="Proteomes" id="UP000054321">
    <property type="component" value="Unassembled WGS sequence"/>
</dbReference>
<dbReference type="AlphaFoldDB" id="A0A0C3HA06"/>
<reference evidence="4 5" key="1">
    <citation type="submission" date="2014-04" db="EMBL/GenBank/DDBJ databases">
        <authorList>
            <consortium name="DOE Joint Genome Institute"/>
            <person name="Kuo A."/>
            <person name="Martino E."/>
            <person name="Perotto S."/>
            <person name="Kohler A."/>
            <person name="Nagy L.G."/>
            <person name="Floudas D."/>
            <person name="Copeland A."/>
            <person name="Barry K.W."/>
            <person name="Cichocki N."/>
            <person name="Veneault-Fourrey C."/>
            <person name="LaButti K."/>
            <person name="Lindquist E.A."/>
            <person name="Lipzen A."/>
            <person name="Lundell T."/>
            <person name="Morin E."/>
            <person name="Murat C."/>
            <person name="Sun H."/>
            <person name="Tunlid A."/>
            <person name="Henrissat B."/>
            <person name="Grigoriev I.V."/>
            <person name="Hibbett D.S."/>
            <person name="Martin F."/>
            <person name="Nordberg H.P."/>
            <person name="Cantor M.N."/>
            <person name="Hua S.X."/>
        </authorList>
    </citation>
    <scope>NUCLEOTIDE SEQUENCE [LARGE SCALE GENOMIC DNA]</scope>
    <source>
        <strain evidence="4 5">Zn</strain>
    </source>
</reference>
<dbReference type="Gene3D" id="3.40.50.720">
    <property type="entry name" value="NAD(P)-binding Rossmann-like Domain"/>
    <property type="match status" value="1"/>
</dbReference>
<dbReference type="SUPFAM" id="SSF51735">
    <property type="entry name" value="NAD(P)-binding Rossmann-fold domains"/>
    <property type="match status" value="1"/>
</dbReference>
<dbReference type="PRINTS" id="PR00081">
    <property type="entry name" value="GDHRDH"/>
</dbReference>
<dbReference type="Pfam" id="PF00106">
    <property type="entry name" value="adh_short"/>
    <property type="match status" value="1"/>
</dbReference>
<reference evidence="5" key="2">
    <citation type="submission" date="2015-01" db="EMBL/GenBank/DDBJ databases">
        <title>Evolutionary Origins and Diversification of the Mycorrhizal Mutualists.</title>
        <authorList>
            <consortium name="DOE Joint Genome Institute"/>
            <consortium name="Mycorrhizal Genomics Consortium"/>
            <person name="Kohler A."/>
            <person name="Kuo A."/>
            <person name="Nagy L.G."/>
            <person name="Floudas D."/>
            <person name="Copeland A."/>
            <person name="Barry K.W."/>
            <person name="Cichocki N."/>
            <person name="Veneault-Fourrey C."/>
            <person name="LaButti K."/>
            <person name="Lindquist E.A."/>
            <person name="Lipzen A."/>
            <person name="Lundell T."/>
            <person name="Morin E."/>
            <person name="Murat C."/>
            <person name="Riley R."/>
            <person name="Ohm R."/>
            <person name="Sun H."/>
            <person name="Tunlid A."/>
            <person name="Henrissat B."/>
            <person name="Grigoriev I.V."/>
            <person name="Hibbett D.S."/>
            <person name="Martin F."/>
        </authorList>
    </citation>
    <scope>NUCLEOTIDE SEQUENCE [LARGE SCALE GENOMIC DNA]</scope>
    <source>
        <strain evidence="5">Zn</strain>
    </source>
</reference>
<dbReference type="GO" id="GO:0016491">
    <property type="term" value="F:oxidoreductase activity"/>
    <property type="evidence" value="ECO:0007669"/>
    <property type="project" value="UniProtKB-KW"/>
</dbReference>
<dbReference type="PANTHER" id="PTHR24320:SF282">
    <property type="entry name" value="WW DOMAIN-CONTAINING OXIDOREDUCTASE"/>
    <property type="match status" value="1"/>
</dbReference>
<evidence type="ECO:0000313" key="5">
    <source>
        <dbReference type="Proteomes" id="UP000054321"/>
    </source>
</evidence>
<evidence type="ECO:0000313" key="4">
    <source>
        <dbReference type="EMBL" id="KIN00075.1"/>
    </source>
</evidence>
<proteinExistence type="inferred from homology"/>
<protein>
    <recommendedName>
        <fullName evidence="6">NAD(P)-binding protein</fullName>
    </recommendedName>
</protein>
<evidence type="ECO:0008006" key="6">
    <source>
        <dbReference type="Google" id="ProtNLM"/>
    </source>
</evidence>
<evidence type="ECO:0000256" key="3">
    <source>
        <dbReference type="ARBA" id="ARBA00023002"/>
    </source>
</evidence>
<name>A0A0C3HA06_OIDMZ</name>
<gene>
    <name evidence="4" type="ORF">OIDMADRAFT_126529</name>
</gene>
<keyword evidence="3" id="KW-0560">Oxidoreductase</keyword>
<dbReference type="InParanoid" id="A0A0C3HA06"/>
<comment type="similarity">
    <text evidence="1">Belongs to the short-chain dehydrogenases/reductases (SDR) family.</text>
</comment>
<organism evidence="4 5">
    <name type="scientific">Oidiodendron maius (strain Zn)</name>
    <dbReference type="NCBI Taxonomy" id="913774"/>
    <lineage>
        <taxon>Eukaryota</taxon>
        <taxon>Fungi</taxon>
        <taxon>Dikarya</taxon>
        <taxon>Ascomycota</taxon>
        <taxon>Pezizomycotina</taxon>
        <taxon>Leotiomycetes</taxon>
        <taxon>Leotiomycetes incertae sedis</taxon>
        <taxon>Myxotrichaceae</taxon>
        <taxon>Oidiodendron</taxon>
    </lineage>
</organism>
<dbReference type="PANTHER" id="PTHR24320">
    <property type="entry name" value="RETINOL DEHYDROGENASE"/>
    <property type="match status" value="1"/>
</dbReference>
<keyword evidence="2" id="KW-0521">NADP</keyword>
<dbReference type="FunCoup" id="A0A0C3HA06">
    <property type="interactions" value="294"/>
</dbReference>
<evidence type="ECO:0000256" key="1">
    <source>
        <dbReference type="ARBA" id="ARBA00006484"/>
    </source>
</evidence>
<dbReference type="InterPro" id="IPR036291">
    <property type="entry name" value="NAD(P)-bd_dom_sf"/>
</dbReference>
<evidence type="ECO:0000256" key="2">
    <source>
        <dbReference type="ARBA" id="ARBA00022857"/>
    </source>
</evidence>
<keyword evidence="5" id="KW-1185">Reference proteome</keyword>
<dbReference type="EMBL" id="KN832878">
    <property type="protein sequence ID" value="KIN00075.1"/>
    <property type="molecule type" value="Genomic_DNA"/>
</dbReference>
<dbReference type="OrthoDB" id="191139at2759"/>
<dbReference type="STRING" id="913774.A0A0C3HA06"/>
<sequence length="306" mass="32953">MFGSRKFSPDADIPDLSGRVIFITGGNSGLGRETALQLAKHKPSTIYITSRNVEKGRETIANINSAVPGASIVLLQLDLASLSSVRDAASKFLNQSSRLDVLFNNGGIMSVPPALTSDGYEIQFGTNHIGHALLTRLLLPTLLKTAEKPETDVRIVTLGSSAHTLSPKGGIVFETLRTSQVDLGKVALYGQSKLANMLYSSELACRYPSITAVTVHPGQVSETGLSRSMRESHLIVRVFEATIGKVIGVSVEQGALNQLWAATSGEVESGVYYDPIGKKAAGSTVSRDRRLAQRLWEWTEEQLNSQ</sequence>
<accession>A0A0C3HA06</accession>
<dbReference type="HOGENOM" id="CLU_010194_44_6_1"/>